<comment type="caution">
    <text evidence="1">The sequence shown here is derived from an EMBL/GenBank/DDBJ whole genome shotgun (WGS) entry which is preliminary data.</text>
</comment>
<dbReference type="EMBL" id="PSZM01000001">
    <property type="protein sequence ID" value="PQL95237.1"/>
    <property type="molecule type" value="Genomic_DNA"/>
</dbReference>
<dbReference type="Proteomes" id="UP000238042">
    <property type="component" value="Unassembled WGS sequence"/>
</dbReference>
<organism evidence="1 2">
    <name type="scientific">Apibacter adventoris</name>
    <dbReference type="NCBI Taxonomy" id="1679466"/>
    <lineage>
        <taxon>Bacteria</taxon>
        <taxon>Pseudomonadati</taxon>
        <taxon>Bacteroidota</taxon>
        <taxon>Flavobacteriia</taxon>
        <taxon>Flavobacteriales</taxon>
        <taxon>Weeksellaceae</taxon>
        <taxon>Apibacter</taxon>
    </lineage>
</organism>
<dbReference type="AlphaFoldDB" id="A0A2S8AFV3"/>
<dbReference type="Pfam" id="PF15603">
    <property type="entry name" value="Imm74"/>
    <property type="match status" value="1"/>
</dbReference>
<keyword evidence="2" id="KW-1185">Reference proteome</keyword>
<sequence length="82" mass="9576">MEILSITRGQIKVKLDNDVLSVNGEAMMPQQPPNLSEYVVYKNSFKWVTKNDNLSINDKLRTKLLIFLENELRKRSLKIIIE</sequence>
<dbReference type="OrthoDB" id="9990192at2"/>
<dbReference type="RefSeq" id="WP_105245163.1">
    <property type="nucleotide sequence ID" value="NZ_PSZM01000001.1"/>
</dbReference>
<accession>A0A2S8AFV3</accession>
<proteinExistence type="predicted"/>
<gene>
    <name evidence="1" type="ORF">C4S77_00050</name>
</gene>
<evidence type="ECO:0000313" key="1">
    <source>
        <dbReference type="EMBL" id="PQL95237.1"/>
    </source>
</evidence>
<name>A0A2S8AFV3_9FLAO</name>
<reference evidence="1 2" key="1">
    <citation type="submission" date="2018-02" db="EMBL/GenBank/DDBJ databases">
        <title>Genome sequences of Apibacter spp., gut symbionts of Asian honey bees.</title>
        <authorList>
            <person name="Kwong W.K."/>
            <person name="Steele M.I."/>
            <person name="Moran N.A."/>
        </authorList>
    </citation>
    <scope>NUCLEOTIDE SEQUENCE [LARGE SCALE GENOMIC DNA]</scope>
    <source>
        <strain evidence="2">wkB301</strain>
    </source>
</reference>
<dbReference type="InterPro" id="IPR028148">
    <property type="entry name" value="Imm74"/>
</dbReference>
<evidence type="ECO:0000313" key="2">
    <source>
        <dbReference type="Proteomes" id="UP000238042"/>
    </source>
</evidence>
<protein>
    <submittedName>
        <fullName evidence="1">Uncharacterized protein</fullName>
    </submittedName>
</protein>